<comment type="catalytic activity">
    <reaction evidence="5">
        <text>a 5'-end NAD(+)-phospho-ribonucleoside in mRNA + H2O = a 5'-end phospho-ribonucleoside in mRNA + NAD(+) + H(+)</text>
        <dbReference type="Rhea" id="RHEA:60880"/>
        <dbReference type="Rhea" id="RHEA-COMP:15692"/>
        <dbReference type="Rhea" id="RHEA-COMP:15698"/>
        <dbReference type="ChEBI" id="CHEBI:15377"/>
        <dbReference type="ChEBI" id="CHEBI:15378"/>
        <dbReference type="ChEBI" id="CHEBI:57540"/>
        <dbReference type="ChEBI" id="CHEBI:138282"/>
        <dbReference type="ChEBI" id="CHEBI:144029"/>
    </reaction>
    <physiologicalReaction direction="left-to-right" evidence="5">
        <dbReference type="Rhea" id="RHEA:60881"/>
    </physiologicalReaction>
</comment>
<dbReference type="GO" id="GO:0110155">
    <property type="term" value="P:NAD-cap decapping"/>
    <property type="evidence" value="ECO:0007669"/>
    <property type="project" value="TreeGrafter"/>
</dbReference>
<keyword evidence="6" id="KW-0378">Hydrolase</keyword>
<gene>
    <name evidence="8" type="ORF">DFH07DRAFT_953595</name>
</gene>
<dbReference type="GO" id="GO:0005829">
    <property type="term" value="C:cytosol"/>
    <property type="evidence" value="ECO:0007669"/>
    <property type="project" value="TreeGrafter"/>
</dbReference>
<evidence type="ECO:0000256" key="2">
    <source>
        <dbReference type="ARBA" id="ARBA00006562"/>
    </source>
</evidence>
<dbReference type="GO" id="GO:0000166">
    <property type="term" value="F:nucleotide binding"/>
    <property type="evidence" value="ECO:0007669"/>
    <property type="project" value="UniProtKB-KW"/>
</dbReference>
<keyword evidence="6" id="KW-0547">Nucleotide-binding</keyword>
<dbReference type="GO" id="GO:0034353">
    <property type="term" value="F:mRNA 5'-diphosphatase activity"/>
    <property type="evidence" value="ECO:0007669"/>
    <property type="project" value="TreeGrafter"/>
</dbReference>
<sequence>MRFLDWSALKSSKSSLKFRQNRRKIDGSDLLLSSLEPDGPRKVYLGPVRQLTRYTLVETARETNLSFEISKAMRRFVQPELNTNVAQLGAAGYIPPRKSHLSEMLLACLRFPAALRGLVEADVVAERDVLTRFMLPHKTAFYASFVHGVLFLEEVHGPGAPYDSAAIHRRRGFLRACTELYAQGQPAPNPRAQYTMHSVVARQLNGLNLLVSGGVDCIKYEYSGNPGSYMQLVNRPLRDGKYLIRPKVWKEWYLRAHLMGIRSLYLGLIDEAGVLRSTRQLATRSLPGAAAAKAGAAWDPEENLRWAFRVLTALRDYCQEATDRLAVMAPSATRPVWRVEISPLDGETRVLVRELAMGERGRLQMSTSRLVPTPVINAYESYA</sequence>
<dbReference type="InterPro" id="IPR013961">
    <property type="entry name" value="RAI1"/>
</dbReference>
<dbReference type="PANTHER" id="PTHR12395:SF9">
    <property type="entry name" value="DECAPPING AND EXORIBONUCLEASE PROTEIN"/>
    <property type="match status" value="1"/>
</dbReference>
<dbReference type="GO" id="GO:0004518">
    <property type="term" value="F:nuclease activity"/>
    <property type="evidence" value="ECO:0007669"/>
    <property type="project" value="UniProtKB-KW"/>
</dbReference>
<dbReference type="EMBL" id="JARJLG010000022">
    <property type="protein sequence ID" value="KAJ7770970.1"/>
    <property type="molecule type" value="Genomic_DNA"/>
</dbReference>
<comment type="caution">
    <text evidence="8">The sequence shown here is derived from an EMBL/GenBank/DDBJ whole genome shotgun (WGS) entry which is preliminary data.</text>
</comment>
<dbReference type="InterPro" id="IPR039039">
    <property type="entry name" value="RAI1-like_fam"/>
</dbReference>
<comment type="catalytic activity">
    <reaction evidence="3">
        <text>a 5'-end (N(7)-methyl 5'-triphosphoguanosine)-ribonucleoside-ribonucleotide in mRNA + H2O = a (N(7)-methyl 5'-triphosphoguanosine)-nucleoside + a 5'-end phospho-ribonucleoside in mRNA + H(+)</text>
        <dbReference type="Rhea" id="RHEA:66928"/>
        <dbReference type="Rhea" id="RHEA-COMP:15692"/>
        <dbReference type="Rhea" id="RHEA-COMP:17313"/>
        <dbReference type="ChEBI" id="CHEBI:15377"/>
        <dbReference type="ChEBI" id="CHEBI:15378"/>
        <dbReference type="ChEBI" id="CHEBI:138282"/>
        <dbReference type="ChEBI" id="CHEBI:172876"/>
        <dbReference type="ChEBI" id="CHEBI:172877"/>
    </reaction>
    <physiologicalReaction direction="left-to-right" evidence="3">
        <dbReference type="Rhea" id="RHEA:66929"/>
    </physiologicalReaction>
</comment>
<dbReference type="GO" id="GO:0000956">
    <property type="term" value="P:nuclear-transcribed mRNA catabolic process"/>
    <property type="evidence" value="ECO:0007669"/>
    <property type="project" value="TreeGrafter"/>
</dbReference>
<keyword evidence="6" id="KW-0540">Nuclease</keyword>
<dbReference type="GO" id="GO:0046872">
    <property type="term" value="F:metal ion binding"/>
    <property type="evidence" value="ECO:0007669"/>
    <property type="project" value="UniProtKB-KW"/>
</dbReference>
<comment type="subcellular location">
    <subcellularLocation>
        <location evidence="6">Nucleus</location>
    </subcellularLocation>
</comment>
<evidence type="ECO:0000256" key="6">
    <source>
        <dbReference type="RuleBase" id="RU367113"/>
    </source>
</evidence>
<comment type="function">
    <text evidence="6">Decapping enzyme for NAD-capped RNAs: specifically hydrolyzes the nicotinamide adenine dinucleotide (NAD) cap from a subset of RNAs by removing the entire NAD moiety from the 5'-end of an NAD-capped RNA.</text>
</comment>
<keyword evidence="6" id="KW-0694">RNA-binding</keyword>
<comment type="similarity">
    <text evidence="2 6">Belongs to the DXO/Dom3Z family.</text>
</comment>
<evidence type="ECO:0000313" key="8">
    <source>
        <dbReference type="EMBL" id="KAJ7770970.1"/>
    </source>
</evidence>
<dbReference type="AlphaFoldDB" id="A0AAD7NQM4"/>
<dbReference type="GO" id="GO:0003723">
    <property type="term" value="F:RNA binding"/>
    <property type="evidence" value="ECO:0007669"/>
    <property type="project" value="UniProtKB-KW"/>
</dbReference>
<proteinExistence type="inferred from homology"/>
<comment type="catalytic activity">
    <reaction evidence="4">
        <text>a 5'-end triphospho-ribonucleoside in mRNA + H2O = a 5'-end phospho-ribonucleoside in mRNA + diphosphate + H(+)</text>
        <dbReference type="Rhea" id="RHEA:78683"/>
        <dbReference type="Rhea" id="RHEA-COMP:15692"/>
        <dbReference type="Rhea" id="RHEA-COMP:17164"/>
        <dbReference type="ChEBI" id="CHEBI:15377"/>
        <dbReference type="ChEBI" id="CHEBI:15378"/>
        <dbReference type="ChEBI" id="CHEBI:33019"/>
        <dbReference type="ChEBI" id="CHEBI:138282"/>
        <dbReference type="ChEBI" id="CHEBI:167618"/>
    </reaction>
    <physiologicalReaction direction="left-to-right" evidence="4">
        <dbReference type="Rhea" id="RHEA:78684"/>
    </physiologicalReaction>
</comment>
<dbReference type="GO" id="GO:0005634">
    <property type="term" value="C:nucleus"/>
    <property type="evidence" value="ECO:0007669"/>
    <property type="project" value="UniProtKB-SubCell"/>
</dbReference>
<organism evidence="8 9">
    <name type="scientific">Mycena maculata</name>
    <dbReference type="NCBI Taxonomy" id="230809"/>
    <lineage>
        <taxon>Eukaryota</taxon>
        <taxon>Fungi</taxon>
        <taxon>Dikarya</taxon>
        <taxon>Basidiomycota</taxon>
        <taxon>Agaricomycotina</taxon>
        <taxon>Agaricomycetes</taxon>
        <taxon>Agaricomycetidae</taxon>
        <taxon>Agaricales</taxon>
        <taxon>Marasmiineae</taxon>
        <taxon>Mycenaceae</taxon>
        <taxon>Mycena</taxon>
    </lineage>
</organism>
<dbReference type="PANTHER" id="PTHR12395">
    <property type="entry name" value="DOM-3 RELATED"/>
    <property type="match status" value="1"/>
</dbReference>
<evidence type="ECO:0000256" key="5">
    <source>
        <dbReference type="ARBA" id="ARBA00048124"/>
    </source>
</evidence>
<evidence type="ECO:0000313" key="9">
    <source>
        <dbReference type="Proteomes" id="UP001215280"/>
    </source>
</evidence>
<evidence type="ECO:0000259" key="7">
    <source>
        <dbReference type="Pfam" id="PF08652"/>
    </source>
</evidence>
<evidence type="ECO:0000256" key="3">
    <source>
        <dbReference type="ARBA" id="ARBA00044676"/>
    </source>
</evidence>
<accession>A0AAD7NQM4</accession>
<reference evidence="8" key="1">
    <citation type="submission" date="2023-03" db="EMBL/GenBank/DDBJ databases">
        <title>Massive genome expansion in bonnet fungi (Mycena s.s.) driven by repeated elements and novel gene families across ecological guilds.</title>
        <authorList>
            <consortium name="Lawrence Berkeley National Laboratory"/>
            <person name="Harder C.B."/>
            <person name="Miyauchi S."/>
            <person name="Viragh M."/>
            <person name="Kuo A."/>
            <person name="Thoen E."/>
            <person name="Andreopoulos B."/>
            <person name="Lu D."/>
            <person name="Skrede I."/>
            <person name="Drula E."/>
            <person name="Henrissat B."/>
            <person name="Morin E."/>
            <person name="Kohler A."/>
            <person name="Barry K."/>
            <person name="LaButti K."/>
            <person name="Morin E."/>
            <person name="Salamov A."/>
            <person name="Lipzen A."/>
            <person name="Mereny Z."/>
            <person name="Hegedus B."/>
            <person name="Baldrian P."/>
            <person name="Stursova M."/>
            <person name="Weitz H."/>
            <person name="Taylor A."/>
            <person name="Grigoriev I.V."/>
            <person name="Nagy L.G."/>
            <person name="Martin F."/>
            <person name="Kauserud H."/>
        </authorList>
    </citation>
    <scope>NUCLEOTIDE SEQUENCE</scope>
    <source>
        <strain evidence="8">CBHHK188m</strain>
    </source>
</reference>
<evidence type="ECO:0000256" key="4">
    <source>
        <dbReference type="ARBA" id="ARBA00044692"/>
    </source>
</evidence>
<feature type="domain" description="RAI1-like" evidence="7">
    <location>
        <begin position="70"/>
        <end position="356"/>
    </location>
</feature>
<comment type="cofactor">
    <cofactor evidence="1 6">
        <name>a divalent metal cation</name>
        <dbReference type="ChEBI" id="CHEBI:60240"/>
    </cofactor>
</comment>
<dbReference type="Proteomes" id="UP001215280">
    <property type="component" value="Unassembled WGS sequence"/>
</dbReference>
<protein>
    <recommendedName>
        <fullName evidence="6">Decapping nuclease</fullName>
        <ecNumber evidence="6">3.6.1.-</ecNumber>
    </recommendedName>
</protein>
<evidence type="ECO:0000256" key="1">
    <source>
        <dbReference type="ARBA" id="ARBA00001968"/>
    </source>
</evidence>
<dbReference type="EC" id="3.6.1.-" evidence="6"/>
<name>A0AAD7NQM4_9AGAR</name>
<keyword evidence="6" id="KW-0479">Metal-binding</keyword>
<dbReference type="Pfam" id="PF08652">
    <property type="entry name" value="RAI1"/>
    <property type="match status" value="1"/>
</dbReference>
<keyword evidence="9" id="KW-1185">Reference proteome</keyword>
<keyword evidence="6" id="KW-0539">Nucleus</keyword>